<feature type="region of interest" description="Disordered" evidence="2">
    <location>
        <begin position="136"/>
        <end position="324"/>
    </location>
</feature>
<feature type="compositionally biased region" description="Pro residues" evidence="2">
    <location>
        <begin position="256"/>
        <end position="267"/>
    </location>
</feature>
<feature type="compositionally biased region" description="Low complexity" evidence="2">
    <location>
        <begin position="960"/>
        <end position="973"/>
    </location>
</feature>
<feature type="compositionally biased region" description="Polar residues" evidence="2">
    <location>
        <begin position="898"/>
        <end position="915"/>
    </location>
</feature>
<proteinExistence type="predicted"/>
<dbReference type="PANTHER" id="PTHR13491:SF0">
    <property type="entry name" value="ZINC FINGER CCHC DOMAIN-CONTAINING PROTEIN 10"/>
    <property type="match status" value="1"/>
</dbReference>
<accession>A0A9W6X8J0</accession>
<feature type="region of interest" description="Disordered" evidence="2">
    <location>
        <begin position="840"/>
        <end position="1029"/>
    </location>
</feature>
<comment type="caution">
    <text evidence="3">The sequence shown here is derived from an EMBL/GenBank/DDBJ whole genome shotgun (WGS) entry which is preliminary data.</text>
</comment>
<feature type="compositionally biased region" description="Low complexity" evidence="2">
    <location>
        <begin position="162"/>
        <end position="173"/>
    </location>
</feature>
<name>A0A9W6X8J0_9STRA</name>
<feature type="compositionally biased region" description="Polar residues" evidence="2">
    <location>
        <begin position="782"/>
        <end position="808"/>
    </location>
</feature>
<feature type="coiled-coil region" evidence="1">
    <location>
        <begin position="399"/>
        <end position="426"/>
    </location>
</feature>
<feature type="compositionally biased region" description="Low complexity" evidence="2">
    <location>
        <begin position="986"/>
        <end position="1017"/>
    </location>
</feature>
<evidence type="ECO:0000313" key="4">
    <source>
        <dbReference type="Proteomes" id="UP001165121"/>
    </source>
</evidence>
<keyword evidence="4" id="KW-1185">Reference proteome</keyword>
<dbReference type="Proteomes" id="UP001165121">
    <property type="component" value="Unassembled WGS sequence"/>
</dbReference>
<feature type="compositionally biased region" description="Low complexity" evidence="2">
    <location>
        <begin position="626"/>
        <end position="650"/>
    </location>
</feature>
<feature type="region of interest" description="Disordered" evidence="2">
    <location>
        <begin position="723"/>
        <end position="808"/>
    </location>
</feature>
<dbReference type="AlphaFoldDB" id="A0A9W6X8J0"/>
<dbReference type="PANTHER" id="PTHR13491">
    <property type="entry name" value="ZCCHC10 PROTEIN"/>
    <property type="match status" value="1"/>
</dbReference>
<feature type="compositionally biased region" description="Low complexity" evidence="2">
    <location>
        <begin position="211"/>
        <end position="223"/>
    </location>
</feature>
<evidence type="ECO:0000256" key="2">
    <source>
        <dbReference type="SAM" id="MobiDB-lite"/>
    </source>
</evidence>
<feature type="compositionally biased region" description="Low complexity" evidence="2">
    <location>
        <begin position="920"/>
        <end position="945"/>
    </location>
</feature>
<sequence>MWLWPQVETGIDAKTTGGSLDLFQERPDRQLPRTHISNCDKVPTLCGRLMIYESLSFDEKDRRAAGTVGQGVPVTRWLGWKYRIRSHTETLLCSEYETPGVYPSSTVTARDLNQATARKLKQRRSWLNLARVTPDTVPAVSPTTAPPLAPSVAKTTGPNSPPSSGQPGGQASSLLTPPSAPRAGAESASTRSPTPVTAESPTEPEDSAVGSTSPPLSSVSSAPTQPTSVSLGLRSGADDLLSSPSEVARSDIYSPLPTPSPNPPRASVPPGFRPDGLLEAGVPPLPEPSPVQAKPAASSPVRRSASPPSTSLYVPSSASPAGSHPNSIAELWDFHRRWEAEREAEDRTRTQLTAYALMRPALLTDFALRRGLLRAQSFGDMLDVLRANTAEPPSSTKEHAELRVQNAKLTRDNQALLRRLESALASSIRFEHDLATVVRERDEWKRHATKTSELVASFRNTVCVLEPQRRESTRQANCRVDSCQQLVDQRDKDLKRMSEVLAERDVAYSALQGVASSYFEQVQEAAVVISAGGADRALRFASPTIDNQRRIIQRQKNVLRHNGRISVTDPALALAAATGIDAPGLSPGDLALNARLCRHLETRWPELSQVQPSQVREITLRVSGPVAPSSAPVSLPLSSAAPTSDSSAAGLAMTPADFHVPSAEPRRVPGSPFRRGHLAPVTRPSVHVSSSSSVPRSGSAASAAPAASSAGLVSSTVVTSAPESTARPLPAVSAGLVSSTPPPTRRTSPQATKASAGATSKSARKSPTKAAAGSSRREPRNSAASPKSTSTVAPAPSITGSTRSQRASAMNARAINNLELQALEASDAEVLGWSSGAANSAAHATSAPSPLRQSSSDDSADDEVVLQRSRRLRRKSVVESDESSDSVAEALEEKPASPLTSASVSPTPSTGQKRPSSPVAPASTKTARASASAKSSSPPRPVAKSTSRVRPTAKSRKAAKSATKTARGTAKSGKSAKSADPPTPDSGQSASASGTAAVSAPTSSASSGQASNSAGGAQLHSPMCCASLS</sequence>
<feature type="compositionally biased region" description="Polar residues" evidence="2">
    <location>
        <begin position="187"/>
        <end position="200"/>
    </location>
</feature>
<keyword evidence="1" id="KW-0175">Coiled coil</keyword>
<feature type="compositionally biased region" description="Low complexity" evidence="2">
    <location>
        <begin position="745"/>
        <end position="761"/>
    </location>
</feature>
<evidence type="ECO:0000313" key="3">
    <source>
        <dbReference type="EMBL" id="GMF33636.1"/>
    </source>
</evidence>
<evidence type="ECO:0000256" key="1">
    <source>
        <dbReference type="SAM" id="Coils"/>
    </source>
</evidence>
<dbReference type="EMBL" id="BSXT01000755">
    <property type="protein sequence ID" value="GMF33636.1"/>
    <property type="molecule type" value="Genomic_DNA"/>
</dbReference>
<protein>
    <submittedName>
        <fullName evidence="3">Unnamed protein product</fullName>
    </submittedName>
</protein>
<feature type="compositionally biased region" description="Low complexity" evidence="2">
    <location>
        <begin position="840"/>
        <end position="857"/>
    </location>
</feature>
<reference evidence="3" key="1">
    <citation type="submission" date="2023-04" db="EMBL/GenBank/DDBJ databases">
        <title>Phytophthora fragariaefolia NBRC 109709.</title>
        <authorList>
            <person name="Ichikawa N."/>
            <person name="Sato H."/>
            <person name="Tonouchi N."/>
        </authorList>
    </citation>
    <scope>NUCLEOTIDE SEQUENCE</scope>
    <source>
        <strain evidence="3">NBRC 109709</strain>
    </source>
</reference>
<feature type="compositionally biased region" description="Low complexity" evidence="2">
    <location>
        <begin position="685"/>
        <end position="710"/>
    </location>
</feature>
<feature type="region of interest" description="Disordered" evidence="2">
    <location>
        <begin position="626"/>
        <end position="710"/>
    </location>
</feature>
<feature type="compositionally biased region" description="Low complexity" evidence="2">
    <location>
        <begin position="293"/>
        <end position="311"/>
    </location>
</feature>
<gene>
    <name evidence="3" type="ORF">Pfra01_000839600</name>
</gene>
<feature type="compositionally biased region" description="Polar residues" evidence="2">
    <location>
        <begin position="312"/>
        <end position="324"/>
    </location>
</feature>
<organism evidence="3 4">
    <name type="scientific">Phytophthora fragariaefolia</name>
    <dbReference type="NCBI Taxonomy" id="1490495"/>
    <lineage>
        <taxon>Eukaryota</taxon>
        <taxon>Sar</taxon>
        <taxon>Stramenopiles</taxon>
        <taxon>Oomycota</taxon>
        <taxon>Peronosporomycetes</taxon>
        <taxon>Peronosporales</taxon>
        <taxon>Peronosporaceae</taxon>
        <taxon>Phytophthora</taxon>
    </lineage>
</organism>
<dbReference type="InterPro" id="IPR039715">
    <property type="entry name" value="ZCCHC10"/>
</dbReference>